<organism evidence="1 2">
    <name type="scientific">Paramecium tetraurelia</name>
    <dbReference type="NCBI Taxonomy" id="5888"/>
    <lineage>
        <taxon>Eukaryota</taxon>
        <taxon>Sar</taxon>
        <taxon>Alveolata</taxon>
        <taxon>Ciliophora</taxon>
        <taxon>Intramacronucleata</taxon>
        <taxon>Oligohymenophorea</taxon>
        <taxon>Peniculida</taxon>
        <taxon>Parameciidae</taxon>
        <taxon>Paramecium</taxon>
    </lineage>
</organism>
<dbReference type="InParanoid" id="A0EAM3"/>
<protein>
    <recommendedName>
        <fullName evidence="3">Transmembrane protein</fullName>
    </recommendedName>
</protein>
<dbReference type="GeneID" id="5045522"/>
<dbReference type="Proteomes" id="UP000000600">
    <property type="component" value="Unassembled WGS sequence"/>
</dbReference>
<dbReference type="HOGENOM" id="CLU_307280_0_0_1"/>
<evidence type="ECO:0008006" key="3">
    <source>
        <dbReference type="Google" id="ProtNLM"/>
    </source>
</evidence>
<accession>A0EAM3</accession>
<dbReference type="OrthoDB" id="309700at2759"/>
<evidence type="ECO:0000313" key="1">
    <source>
        <dbReference type="EMBL" id="CAK92340.1"/>
    </source>
</evidence>
<dbReference type="OMA" id="FKNECQS"/>
<dbReference type="RefSeq" id="XP_001459737.1">
    <property type="nucleotide sequence ID" value="XM_001459700.1"/>
</dbReference>
<dbReference type="KEGG" id="ptm:GSPATT00025074001"/>
<dbReference type="AlphaFoldDB" id="A0EAM3"/>
<name>A0EAM3_PARTE</name>
<proteinExistence type="predicted"/>
<keyword evidence="2" id="KW-1185">Reference proteome</keyword>
<gene>
    <name evidence="1" type="ORF">GSPATT00025074001</name>
</gene>
<dbReference type="EMBL" id="CT868667">
    <property type="protein sequence ID" value="CAK92340.1"/>
    <property type="molecule type" value="Genomic_DNA"/>
</dbReference>
<sequence>MINQKLFCLKIKDLKLFVIPQIFYIIDEQNKLISFYQINKLVNYLLPTKSYIHEIPNSYSRTYTPQCYEIIQEIDQSKPKTISYEFKNECQSNEQIIIKKIDYDFPVYQEFSNLGEYEDTLKYIVEDVYLKDVCPDIEQYLEEFDLLFYHSKTLENYAILKSNDTLQVLYCTNQSTIQKDVRNHQVIQYQDSFLLIKKKEQSAKVISYSIGSNKQDQIQIQSQIIEILQFKQYVILVTENESEIIFLDLSNNKQKKITKRVKFMLKQFKKQENQNKQIQFYFAQFHYFQIYQINRQLVIDQYFEISIYEIKDITIIYSGESQRISNSQIIPNKYCVIGIHNQYNIIKQYILDDSLKLLENYQIDDYDFIRPIKFQNSKENLAIALNQQDQNYLFIFSIEQPIKLIKILKISKLNFHLQNHLVYYYNKNEEYQIFDIKYFKISYMNLAENQKQIVLQETIPILFKHQEEEASPNQLFLEIRINNYCRKLNSKKNEITIQVQDEEIIRIEDIDMFQGPIDKLMLLNNPKLKLVGPFLQQQEIQECTELQNICITKMGLEQPWNKDEQTLFYSLKYYNRYKVLPFYYNKNLENDEFVIKNAYIFRNIYVLCFYEIEKTVFANILQFNKTQLYQYFEPMPLKEFKNGDLEYAQFYQSNNLILIKSNSSQLLLKVTPNMINEIGKNFDLSNILLIKNSDNQYIEIRIIKKIDEFYFLFNVFELISFNLFIQNSYKIYFDQIVSALSPHISIAIYQFDEDFKNQLLEAVLVNNQIEIKVLQLTLSFSVISTIIIKSDIISYDVQKVLRHPRTSEILTFQYYDSNTLILSNSISKNSYLYDLRQKKPFYDYIFRMDDNTLKLYPLNTTHFLFYFNEINQFKIGQIGFEIQRLEELDDVETCMITAVNQLSQSQFTLIIKRFVLLSKEAKIVTTSAILLGSFYLVRRSKLKQQRAQSQVFLNTQNAASNND</sequence>
<reference evidence="1 2" key="1">
    <citation type="journal article" date="2006" name="Nature">
        <title>Global trends of whole-genome duplications revealed by the ciliate Paramecium tetraurelia.</title>
        <authorList>
            <consortium name="Genoscope"/>
            <person name="Aury J.-M."/>
            <person name="Jaillon O."/>
            <person name="Duret L."/>
            <person name="Noel B."/>
            <person name="Jubin C."/>
            <person name="Porcel B.M."/>
            <person name="Segurens B."/>
            <person name="Daubin V."/>
            <person name="Anthouard V."/>
            <person name="Aiach N."/>
            <person name="Arnaiz O."/>
            <person name="Billaut A."/>
            <person name="Beisson J."/>
            <person name="Blanc I."/>
            <person name="Bouhouche K."/>
            <person name="Camara F."/>
            <person name="Duharcourt S."/>
            <person name="Guigo R."/>
            <person name="Gogendeau D."/>
            <person name="Katinka M."/>
            <person name="Keller A.-M."/>
            <person name="Kissmehl R."/>
            <person name="Klotz C."/>
            <person name="Koll F."/>
            <person name="Le Moue A."/>
            <person name="Lepere C."/>
            <person name="Malinsky S."/>
            <person name="Nowacki M."/>
            <person name="Nowak J.K."/>
            <person name="Plattner H."/>
            <person name="Poulain J."/>
            <person name="Ruiz F."/>
            <person name="Serrano V."/>
            <person name="Zagulski M."/>
            <person name="Dessen P."/>
            <person name="Betermier M."/>
            <person name="Weissenbach J."/>
            <person name="Scarpelli C."/>
            <person name="Schachter V."/>
            <person name="Sperling L."/>
            <person name="Meyer E."/>
            <person name="Cohen J."/>
            <person name="Wincker P."/>
        </authorList>
    </citation>
    <scope>NUCLEOTIDE SEQUENCE [LARGE SCALE GENOMIC DNA]</scope>
    <source>
        <strain evidence="1 2">Stock d4-2</strain>
    </source>
</reference>
<evidence type="ECO:0000313" key="2">
    <source>
        <dbReference type="Proteomes" id="UP000000600"/>
    </source>
</evidence>